<dbReference type="PATRIC" id="fig|1291734.4.peg.1341"/>
<evidence type="ECO:0008006" key="3">
    <source>
        <dbReference type="Google" id="ProtNLM"/>
    </source>
</evidence>
<protein>
    <recommendedName>
        <fullName evidence="3">MmcQ family protein</fullName>
    </recommendedName>
</protein>
<evidence type="ECO:0000313" key="1">
    <source>
        <dbReference type="EMBL" id="KRK72886.1"/>
    </source>
</evidence>
<sequence length="221" mass="24273">MTSLQASIFHNRQPDADQLKAYGFTKQAGAWHYTQELVPGFELQVTIKGDTITTPVIDRESGLPYVLHLDLANSGMFVGQVRGAYVAALKGIAAKCFTPTMFAGGQMQQVLAAVADQYGDQPEYLWAKFPNNAILRRQDNRKWYALLVKVSADKVGLAGSDLVDLLVLRAEPATIQAQLAAGTALPAYHMNKQHWLSYRLDNGLKLTDLMAAVAESRKLAH</sequence>
<dbReference type="InterPro" id="IPR038056">
    <property type="entry name" value="YjbR-like_sf"/>
</dbReference>
<dbReference type="Gene3D" id="3.90.1150.30">
    <property type="match status" value="1"/>
</dbReference>
<gene>
    <name evidence="1" type="ORF">FD02_GL001304</name>
</gene>
<dbReference type="OrthoDB" id="9789813at2"/>
<dbReference type="SUPFAM" id="SSF142906">
    <property type="entry name" value="YjbR-like"/>
    <property type="match status" value="1"/>
</dbReference>
<dbReference type="STRING" id="1291734.FD02_GL001304"/>
<dbReference type="RefSeq" id="WP_054721997.1">
    <property type="nucleotide sequence ID" value="NZ_AZDJ01000016.1"/>
</dbReference>
<organism evidence="1 2">
    <name type="scientific">Lacticaseibacillus nasuensis JCM 17158</name>
    <dbReference type="NCBI Taxonomy" id="1291734"/>
    <lineage>
        <taxon>Bacteria</taxon>
        <taxon>Bacillati</taxon>
        <taxon>Bacillota</taxon>
        <taxon>Bacilli</taxon>
        <taxon>Lactobacillales</taxon>
        <taxon>Lactobacillaceae</taxon>
        <taxon>Lacticaseibacillus</taxon>
    </lineage>
</organism>
<evidence type="ECO:0000313" key="2">
    <source>
        <dbReference type="Proteomes" id="UP000051804"/>
    </source>
</evidence>
<reference evidence="1 2" key="1">
    <citation type="journal article" date="2015" name="Genome Announc.">
        <title>Expanding the biotechnology potential of lactobacilli through comparative genomics of 213 strains and associated genera.</title>
        <authorList>
            <person name="Sun Z."/>
            <person name="Harris H.M."/>
            <person name="McCann A."/>
            <person name="Guo C."/>
            <person name="Argimon S."/>
            <person name="Zhang W."/>
            <person name="Yang X."/>
            <person name="Jeffery I.B."/>
            <person name="Cooney J.C."/>
            <person name="Kagawa T.F."/>
            <person name="Liu W."/>
            <person name="Song Y."/>
            <person name="Salvetti E."/>
            <person name="Wrobel A."/>
            <person name="Rasinkangas P."/>
            <person name="Parkhill J."/>
            <person name="Rea M.C."/>
            <person name="O'Sullivan O."/>
            <person name="Ritari J."/>
            <person name="Douillard F.P."/>
            <person name="Paul Ross R."/>
            <person name="Yang R."/>
            <person name="Briner A.E."/>
            <person name="Felis G.E."/>
            <person name="de Vos W.M."/>
            <person name="Barrangou R."/>
            <person name="Klaenhammer T.R."/>
            <person name="Caufield P.W."/>
            <person name="Cui Y."/>
            <person name="Zhang H."/>
            <person name="O'Toole P.W."/>
        </authorList>
    </citation>
    <scope>NUCLEOTIDE SEQUENCE [LARGE SCALE GENOMIC DNA]</scope>
    <source>
        <strain evidence="1 2">JCM 17158</strain>
    </source>
</reference>
<dbReference type="InterPro" id="IPR007351">
    <property type="entry name" value="YjbR"/>
</dbReference>
<dbReference type="PANTHER" id="PTHR35145">
    <property type="entry name" value="CYTOPLASMIC PROTEIN-RELATED"/>
    <property type="match status" value="1"/>
</dbReference>
<proteinExistence type="predicted"/>
<dbReference type="EMBL" id="AZDJ01000016">
    <property type="protein sequence ID" value="KRK72886.1"/>
    <property type="molecule type" value="Genomic_DNA"/>
</dbReference>
<comment type="caution">
    <text evidence="1">The sequence shown here is derived from an EMBL/GenBank/DDBJ whole genome shotgun (WGS) entry which is preliminary data.</text>
</comment>
<name>A0A0R1JN56_9LACO</name>
<dbReference type="Proteomes" id="UP000051804">
    <property type="component" value="Unassembled WGS sequence"/>
</dbReference>
<keyword evidence="2" id="KW-1185">Reference proteome</keyword>
<dbReference type="AlphaFoldDB" id="A0A0R1JN56"/>
<accession>A0A0R1JN56</accession>
<dbReference type="PANTHER" id="PTHR35145:SF1">
    <property type="entry name" value="CYTOPLASMIC PROTEIN"/>
    <property type="match status" value="1"/>
</dbReference>